<comment type="caution">
    <text evidence="2">The sequence shown here is derived from an EMBL/GenBank/DDBJ whole genome shotgun (WGS) entry which is preliminary data.</text>
</comment>
<evidence type="ECO:0000313" key="3">
    <source>
        <dbReference type="Proteomes" id="UP001249851"/>
    </source>
</evidence>
<reference evidence="2" key="1">
    <citation type="journal article" date="2023" name="G3 (Bethesda)">
        <title>Whole genome assembly and annotation of the endangered Caribbean coral Acropora cervicornis.</title>
        <authorList>
            <person name="Selwyn J.D."/>
            <person name="Vollmer S.V."/>
        </authorList>
    </citation>
    <scope>NUCLEOTIDE SEQUENCE</scope>
    <source>
        <strain evidence="2">K2</strain>
    </source>
</reference>
<protein>
    <submittedName>
        <fullName evidence="2">Uncharacterized protein</fullName>
    </submittedName>
</protein>
<accession>A0AAD9Q3W4</accession>
<dbReference type="Proteomes" id="UP001249851">
    <property type="component" value="Unassembled WGS sequence"/>
</dbReference>
<dbReference type="InterPro" id="IPR050951">
    <property type="entry name" value="Retrovirus_Pol_polyprotein"/>
</dbReference>
<feature type="region of interest" description="Disordered" evidence="1">
    <location>
        <begin position="317"/>
        <end position="337"/>
    </location>
</feature>
<dbReference type="PANTHER" id="PTHR37984:SF5">
    <property type="entry name" value="PROTEIN NYNRIN-LIKE"/>
    <property type="match status" value="1"/>
</dbReference>
<reference evidence="2" key="2">
    <citation type="journal article" date="2023" name="Science">
        <title>Genomic signatures of disease resistance in endangered staghorn corals.</title>
        <authorList>
            <person name="Vollmer S.V."/>
            <person name="Selwyn J.D."/>
            <person name="Despard B.A."/>
            <person name="Roesel C.L."/>
        </authorList>
    </citation>
    <scope>NUCLEOTIDE SEQUENCE</scope>
    <source>
        <strain evidence="2">K2</strain>
    </source>
</reference>
<evidence type="ECO:0000256" key="1">
    <source>
        <dbReference type="SAM" id="MobiDB-lite"/>
    </source>
</evidence>
<gene>
    <name evidence="2" type="ORF">P5673_024545</name>
</gene>
<evidence type="ECO:0000313" key="2">
    <source>
        <dbReference type="EMBL" id="KAK2554186.1"/>
    </source>
</evidence>
<name>A0AAD9Q3W4_ACRCE</name>
<keyword evidence="3" id="KW-1185">Reference proteome</keyword>
<dbReference type="EMBL" id="JARQWQ010000072">
    <property type="protein sequence ID" value="KAK2554186.1"/>
    <property type="molecule type" value="Genomic_DNA"/>
</dbReference>
<sequence>MVHAPGVQHRAADAVSCHPTGPANPDMMLLSDDIAASGALAIPSLFNPSGHSFLSGIRCREPAAPYTTIDDELASLMSSSLNTLGITWDFIKVAAASDTNMVQLTSIIESGFPEFRHELPPALCEYHQFRDHLYTVDGVILYKFRSVIPPSLRQHDLSVLHSAHQGVTSMTAGAETTVFWPGITSAMTATWPPCTYSKPDRPTSQQVDKTGIIIEVRQFDQYVVRLDGSGRITFCNRKFLRRYIPVQAPQPQCTIYDDFRHTTLLLAKPAASPTLQPPTNQIRNPPLAKAHKAQFALPLPQHTSALVTLNQQSTLHLDPSQNTHHHQRPLWSPNSLPPPHHPLLRAHWPRQLPCPNSYPPRQHWCWRDSWTTTSKALRNHEHCTAALAHLPLHFRPHTHKTTKDLRGAGFKNKIRNEINRLGGRKRFYIVILGMKLEG</sequence>
<proteinExistence type="predicted"/>
<organism evidence="2 3">
    <name type="scientific">Acropora cervicornis</name>
    <name type="common">Staghorn coral</name>
    <dbReference type="NCBI Taxonomy" id="6130"/>
    <lineage>
        <taxon>Eukaryota</taxon>
        <taxon>Metazoa</taxon>
        <taxon>Cnidaria</taxon>
        <taxon>Anthozoa</taxon>
        <taxon>Hexacorallia</taxon>
        <taxon>Scleractinia</taxon>
        <taxon>Astrocoeniina</taxon>
        <taxon>Acroporidae</taxon>
        <taxon>Acropora</taxon>
    </lineage>
</organism>
<dbReference type="PANTHER" id="PTHR37984">
    <property type="entry name" value="PROTEIN CBG26694"/>
    <property type="match status" value="1"/>
</dbReference>
<dbReference type="AlphaFoldDB" id="A0AAD9Q3W4"/>